<organism evidence="1 2">
    <name type="scientific">Planoprotostelium fungivorum</name>
    <dbReference type="NCBI Taxonomy" id="1890364"/>
    <lineage>
        <taxon>Eukaryota</taxon>
        <taxon>Amoebozoa</taxon>
        <taxon>Evosea</taxon>
        <taxon>Variosea</taxon>
        <taxon>Cavosteliida</taxon>
        <taxon>Cavosteliaceae</taxon>
        <taxon>Planoprotostelium</taxon>
    </lineage>
</organism>
<dbReference type="Proteomes" id="UP000241769">
    <property type="component" value="Unassembled WGS sequence"/>
</dbReference>
<comment type="caution">
    <text evidence="1">The sequence shown here is derived from an EMBL/GenBank/DDBJ whole genome shotgun (WGS) entry which is preliminary data.</text>
</comment>
<gene>
    <name evidence="1" type="ORF">PROFUN_02687</name>
</gene>
<sequence>MREDNPAKGLLKKRGRTEEEIESGIFVNDDRWTLSLDFGDNIGVLTVTKSWWFTIRGKKLETPLVFHRSNGEVSLTLHDLHLLMFRRYLNRCR</sequence>
<dbReference type="InParanoid" id="A0A2P6NVI3"/>
<dbReference type="EMBL" id="MDYQ01000016">
    <property type="protein sequence ID" value="PRP87950.1"/>
    <property type="molecule type" value="Genomic_DNA"/>
</dbReference>
<name>A0A2P6NVI3_9EUKA</name>
<protein>
    <submittedName>
        <fullName evidence="1">Uncharacterized protein</fullName>
    </submittedName>
</protein>
<reference evidence="1 2" key="1">
    <citation type="journal article" date="2018" name="Genome Biol. Evol.">
        <title>Multiple Roots of Fruiting Body Formation in Amoebozoa.</title>
        <authorList>
            <person name="Hillmann F."/>
            <person name="Forbes G."/>
            <person name="Novohradska S."/>
            <person name="Ferling I."/>
            <person name="Riege K."/>
            <person name="Groth M."/>
            <person name="Westermann M."/>
            <person name="Marz M."/>
            <person name="Spaller T."/>
            <person name="Winckler T."/>
            <person name="Schaap P."/>
            <person name="Glockner G."/>
        </authorList>
    </citation>
    <scope>NUCLEOTIDE SEQUENCE [LARGE SCALE GENOMIC DNA]</scope>
    <source>
        <strain evidence="1 2">Jena</strain>
    </source>
</reference>
<keyword evidence="2" id="KW-1185">Reference proteome</keyword>
<accession>A0A2P6NVI3</accession>
<evidence type="ECO:0000313" key="1">
    <source>
        <dbReference type="EMBL" id="PRP87950.1"/>
    </source>
</evidence>
<proteinExistence type="predicted"/>
<evidence type="ECO:0000313" key="2">
    <source>
        <dbReference type="Proteomes" id="UP000241769"/>
    </source>
</evidence>
<dbReference type="AlphaFoldDB" id="A0A2P6NVI3"/>